<proteinExistence type="predicted"/>
<name>A0A5N7BR41_PETAA</name>
<gene>
    <name evidence="1" type="ORF">BDV23DRAFT_189584</name>
    <name evidence="2" type="ORF">ETB97_010050</name>
</gene>
<reference evidence="2 3" key="1">
    <citation type="submission" date="2019-04" db="EMBL/GenBank/DDBJ databases">
        <title>Aspergillus burnettii sp. nov., novel species from soil in southeast Queensland.</title>
        <authorList>
            <person name="Gilchrist C.L.M."/>
            <person name="Pitt J.I."/>
            <person name="Lange L."/>
            <person name="Lacey H.J."/>
            <person name="Vuong D."/>
            <person name="Midgley D.J."/>
            <person name="Greenfield P."/>
            <person name="Bradbury M."/>
            <person name="Lacey E."/>
            <person name="Busk P.K."/>
            <person name="Pilgaard B."/>
            <person name="Chooi Y.H."/>
            <person name="Piggott A.M."/>
        </authorList>
    </citation>
    <scope>NUCLEOTIDE SEQUENCE [LARGE SCALE GENOMIC DNA]</scope>
    <source>
        <strain evidence="2 3">FRR 5400</strain>
    </source>
</reference>
<evidence type="ECO:0000313" key="1">
    <source>
        <dbReference type="EMBL" id="KAE8384068.1"/>
    </source>
</evidence>
<dbReference type="Proteomes" id="UP000541154">
    <property type="component" value="Unassembled WGS sequence"/>
</dbReference>
<dbReference type="Proteomes" id="UP000326877">
    <property type="component" value="Unassembled WGS sequence"/>
</dbReference>
<dbReference type="PANTHER" id="PTHR45588:SF1">
    <property type="entry name" value="WW DOMAIN-CONTAINING PROTEIN"/>
    <property type="match status" value="1"/>
</dbReference>
<dbReference type="EMBL" id="SPNV01000506">
    <property type="protein sequence ID" value="KAF5855103.1"/>
    <property type="molecule type" value="Genomic_DNA"/>
</dbReference>
<reference evidence="1" key="2">
    <citation type="submission" date="2019-04" db="EMBL/GenBank/DDBJ databases">
        <title>Friends and foes A comparative genomics studyof 23 Aspergillus species from section Flavi.</title>
        <authorList>
            <consortium name="DOE Joint Genome Institute"/>
            <person name="Kjaerbolling I."/>
            <person name="Vesth T."/>
            <person name="Frisvad J.C."/>
            <person name="Nybo J.L."/>
            <person name="Theobald S."/>
            <person name="Kildgaard S."/>
            <person name="Isbrandt T."/>
            <person name="Kuo A."/>
            <person name="Sato A."/>
            <person name="Lyhne E.K."/>
            <person name="Kogle M.E."/>
            <person name="Wiebenga A."/>
            <person name="Kun R.S."/>
            <person name="Lubbers R.J."/>
            <person name="Makela M.R."/>
            <person name="Barry K."/>
            <person name="Chovatia M."/>
            <person name="Clum A."/>
            <person name="Daum C."/>
            <person name="Haridas S."/>
            <person name="He G."/>
            <person name="LaButti K."/>
            <person name="Lipzen A."/>
            <person name="Mondo S."/>
            <person name="Riley R."/>
            <person name="Salamov A."/>
            <person name="Simmons B.A."/>
            <person name="Magnuson J.K."/>
            <person name="Henrissat B."/>
            <person name="Mortensen U.H."/>
            <person name="Larsen T.O."/>
            <person name="Devries R.P."/>
            <person name="Grigoriev I.V."/>
            <person name="Machida M."/>
            <person name="Baker S.E."/>
            <person name="Andersen M.R."/>
        </authorList>
    </citation>
    <scope>NUCLEOTIDE SEQUENCE [LARGE SCALE GENOMIC DNA]</scope>
    <source>
        <strain evidence="1">IBT 14317</strain>
    </source>
</reference>
<sequence length="179" mass="20036">MATIHYAKGIAYAATGRIEEAENERQLFHTAPKHVSPTRYDYPNKCVDILTVGEAMLDGELNYWKGVYDLVFSQLREAIKRYDGLAYKQNHVEEAVGIYCDDLGLNSTLARAHQHPNNVWALKGYHECLVRLGRNPEAKLLKPQLNLALAVADIPVNVSCFCRTTAVEPVEKNGTCCSK</sequence>
<dbReference type="EMBL" id="ML735406">
    <property type="protein sequence ID" value="KAE8384068.1"/>
    <property type="molecule type" value="Genomic_DNA"/>
</dbReference>
<dbReference type="PANTHER" id="PTHR45588">
    <property type="entry name" value="TPR DOMAIN-CONTAINING PROTEIN"/>
    <property type="match status" value="1"/>
</dbReference>
<protein>
    <submittedName>
        <fullName evidence="1">Uncharacterized protein</fullName>
    </submittedName>
</protein>
<keyword evidence="3" id="KW-1185">Reference proteome</keyword>
<accession>A0A5N7BR41</accession>
<accession>A0A8H5ZWB5</accession>
<evidence type="ECO:0000313" key="3">
    <source>
        <dbReference type="Proteomes" id="UP000541154"/>
    </source>
</evidence>
<evidence type="ECO:0000313" key="2">
    <source>
        <dbReference type="EMBL" id="KAF5855103.1"/>
    </source>
</evidence>
<dbReference type="OrthoDB" id="4509425at2759"/>
<dbReference type="InterPro" id="IPR011990">
    <property type="entry name" value="TPR-like_helical_dom_sf"/>
</dbReference>
<organism evidence="1">
    <name type="scientific">Petromyces alliaceus</name>
    <name type="common">Aspergillus alliaceus</name>
    <dbReference type="NCBI Taxonomy" id="209559"/>
    <lineage>
        <taxon>Eukaryota</taxon>
        <taxon>Fungi</taxon>
        <taxon>Dikarya</taxon>
        <taxon>Ascomycota</taxon>
        <taxon>Pezizomycotina</taxon>
        <taxon>Eurotiomycetes</taxon>
        <taxon>Eurotiomycetidae</taxon>
        <taxon>Eurotiales</taxon>
        <taxon>Aspergillaceae</taxon>
        <taxon>Aspergillus</taxon>
        <taxon>Aspergillus subgen. Circumdati</taxon>
    </lineage>
</organism>
<dbReference type="AlphaFoldDB" id="A0A5N7BR41"/>
<dbReference type="SUPFAM" id="SSF48452">
    <property type="entry name" value="TPR-like"/>
    <property type="match status" value="1"/>
</dbReference>